<keyword evidence="2" id="KW-1185">Reference proteome</keyword>
<proteinExistence type="predicted"/>
<accession>A0ACC1I6I9</accession>
<gene>
    <name evidence="1" type="ORF">LPJ66_008366</name>
</gene>
<reference evidence="1" key="1">
    <citation type="submission" date="2022-07" db="EMBL/GenBank/DDBJ databases">
        <title>Phylogenomic reconstructions and comparative analyses of Kickxellomycotina fungi.</title>
        <authorList>
            <person name="Reynolds N.K."/>
            <person name="Stajich J.E."/>
            <person name="Barry K."/>
            <person name="Grigoriev I.V."/>
            <person name="Crous P."/>
            <person name="Smith M.E."/>
        </authorList>
    </citation>
    <scope>NUCLEOTIDE SEQUENCE</scope>
    <source>
        <strain evidence="1">Benny 63K</strain>
    </source>
</reference>
<sequence>MHSSDESESESAGPRTLAERIARLGLEKEASGAAGKRVSMYADRERPYTIGGRRISVAQGARSGLPPPSSSSEESMLSGSSSIAQSGIHSMFTAPADGGNPFASPELGSTPVCTPLSPIAPMPPVLARRNTDTPAPLQNRLSRAAPPLMPKPPGISTMR</sequence>
<name>A0ACC1I6I9_9FUNG</name>
<protein>
    <submittedName>
        <fullName evidence="1">Uncharacterized protein</fullName>
    </submittedName>
</protein>
<evidence type="ECO:0000313" key="2">
    <source>
        <dbReference type="Proteomes" id="UP001150581"/>
    </source>
</evidence>
<feature type="non-terminal residue" evidence="1">
    <location>
        <position position="159"/>
    </location>
</feature>
<dbReference type="Proteomes" id="UP001150581">
    <property type="component" value="Unassembled WGS sequence"/>
</dbReference>
<organism evidence="1 2">
    <name type="scientific">Kickxella alabastrina</name>
    <dbReference type="NCBI Taxonomy" id="61397"/>
    <lineage>
        <taxon>Eukaryota</taxon>
        <taxon>Fungi</taxon>
        <taxon>Fungi incertae sedis</taxon>
        <taxon>Zoopagomycota</taxon>
        <taxon>Kickxellomycotina</taxon>
        <taxon>Kickxellomycetes</taxon>
        <taxon>Kickxellales</taxon>
        <taxon>Kickxellaceae</taxon>
        <taxon>Kickxella</taxon>
    </lineage>
</organism>
<dbReference type="EMBL" id="JANBPG010001664">
    <property type="protein sequence ID" value="KAJ1888841.1"/>
    <property type="molecule type" value="Genomic_DNA"/>
</dbReference>
<comment type="caution">
    <text evidence="1">The sequence shown here is derived from an EMBL/GenBank/DDBJ whole genome shotgun (WGS) entry which is preliminary data.</text>
</comment>
<evidence type="ECO:0000313" key="1">
    <source>
        <dbReference type="EMBL" id="KAJ1888841.1"/>
    </source>
</evidence>